<sequence>MKLLVLSLALVLALSDVQGNPAKKPEWANEAKYGAHQNSWESIKADKDTPYLLTKATYDKDLVWGNNFTCLSVKATGVNEEEKSINATIKYTNQDKKEYQYSYEKVRAVYEFDYTQNPNAILYETKDGHKFKDVLAYSGGNCDIYYVLPSDELPDGGYELWTVDLTTSNTCTEKFESYAKGMNVRDVFTHGCEKI</sequence>
<proteinExistence type="predicted"/>
<reference evidence="2" key="1">
    <citation type="journal article" date="2017" name="Parasit. Vectors">
        <title>Sialotranscriptomics of Rhipicephalus zambeziensis reveals intricate expression profiles of secretory proteins and suggests tight temporal transcriptional regulation during blood-feeding.</title>
        <authorList>
            <person name="de Castro M.H."/>
            <person name="de Klerk D."/>
            <person name="Pienaar R."/>
            <person name="Rees D.J.G."/>
            <person name="Mans B.J."/>
        </authorList>
    </citation>
    <scope>NUCLEOTIDE SEQUENCE</scope>
    <source>
        <tissue evidence="2">Salivary glands</tissue>
    </source>
</reference>
<feature type="signal peptide" evidence="1">
    <location>
        <begin position="1"/>
        <end position="19"/>
    </location>
</feature>
<dbReference type="Gene3D" id="2.40.128.20">
    <property type="match status" value="1"/>
</dbReference>
<dbReference type="InterPro" id="IPR012674">
    <property type="entry name" value="Calycin"/>
</dbReference>
<protein>
    <submittedName>
        <fullName evidence="2">Lipocalin</fullName>
    </submittedName>
</protein>
<dbReference type="PRINTS" id="PR01220">
    <property type="entry name" value="HISBINDING"/>
</dbReference>
<dbReference type="GO" id="GO:0043176">
    <property type="term" value="F:amine binding"/>
    <property type="evidence" value="ECO:0007669"/>
    <property type="project" value="InterPro"/>
</dbReference>
<dbReference type="EMBL" id="GFPF01003999">
    <property type="protein sequence ID" value="MAA15145.1"/>
    <property type="molecule type" value="Transcribed_RNA"/>
</dbReference>
<name>A0A224YDW0_9ACAR</name>
<dbReference type="SUPFAM" id="SSF50814">
    <property type="entry name" value="Lipocalins"/>
    <property type="match status" value="1"/>
</dbReference>
<keyword evidence="1" id="KW-0732">Signal</keyword>
<dbReference type="AlphaFoldDB" id="A0A224YDW0"/>
<evidence type="ECO:0000256" key="1">
    <source>
        <dbReference type="SAM" id="SignalP"/>
    </source>
</evidence>
<accession>A0A224YDW0</accession>
<evidence type="ECO:0000313" key="2">
    <source>
        <dbReference type="EMBL" id="MAA15145.1"/>
    </source>
</evidence>
<feature type="chain" id="PRO_5012126671" evidence="1">
    <location>
        <begin position="20"/>
        <end position="195"/>
    </location>
</feature>
<organism evidence="2">
    <name type="scientific">Rhipicephalus zambeziensis</name>
    <dbReference type="NCBI Taxonomy" id="60191"/>
    <lineage>
        <taxon>Eukaryota</taxon>
        <taxon>Metazoa</taxon>
        <taxon>Ecdysozoa</taxon>
        <taxon>Arthropoda</taxon>
        <taxon>Chelicerata</taxon>
        <taxon>Arachnida</taxon>
        <taxon>Acari</taxon>
        <taxon>Parasitiformes</taxon>
        <taxon>Ixodida</taxon>
        <taxon>Ixodoidea</taxon>
        <taxon>Ixodidae</taxon>
        <taxon>Rhipicephalinae</taxon>
        <taxon>Rhipicephalus</taxon>
        <taxon>Rhipicephalus</taxon>
    </lineage>
</organism>
<dbReference type="InterPro" id="IPR002970">
    <property type="entry name" value="Tick_his-bd"/>
</dbReference>
<dbReference type="GO" id="GO:0030682">
    <property type="term" value="P:symbiont-mediated perturbation of host defenses"/>
    <property type="evidence" value="ECO:0007669"/>
    <property type="project" value="InterPro"/>
</dbReference>
<dbReference type="Pfam" id="PF02098">
    <property type="entry name" value="His_binding"/>
    <property type="match status" value="1"/>
</dbReference>